<name>A0AAV4MCR2_CAEEX</name>
<reference evidence="2 3" key="1">
    <citation type="submission" date="2021-06" db="EMBL/GenBank/DDBJ databases">
        <title>Caerostris extrusa draft genome.</title>
        <authorList>
            <person name="Kono N."/>
            <person name="Arakawa K."/>
        </authorList>
    </citation>
    <scope>NUCLEOTIDE SEQUENCE [LARGE SCALE GENOMIC DNA]</scope>
</reference>
<gene>
    <name evidence="2" type="ORF">CEXT_15601</name>
</gene>
<comment type="caution">
    <text evidence="2">The sequence shown here is derived from an EMBL/GenBank/DDBJ whole genome shotgun (WGS) entry which is preliminary data.</text>
</comment>
<evidence type="ECO:0000313" key="3">
    <source>
        <dbReference type="Proteomes" id="UP001054945"/>
    </source>
</evidence>
<dbReference type="Proteomes" id="UP001054945">
    <property type="component" value="Unassembled WGS sequence"/>
</dbReference>
<dbReference type="AlphaFoldDB" id="A0AAV4MCR2"/>
<accession>A0AAV4MCR2</accession>
<sequence length="138" mass="15646">MLRTRFFVYNETISLISLRRKDNALSFSLSRTKTVLCKHPPPPSKPGRKQTTAPGRPKSPQSTTGAENHSASPSHSFVCSQEVFRKELKEKSLFSAALGFITRPACFQSFRSRKGGWNNPFKRFPYPLPLPDFSQDKQ</sequence>
<evidence type="ECO:0000313" key="2">
    <source>
        <dbReference type="EMBL" id="GIX69861.1"/>
    </source>
</evidence>
<organism evidence="2 3">
    <name type="scientific">Caerostris extrusa</name>
    <name type="common">Bark spider</name>
    <name type="synonym">Caerostris bankana</name>
    <dbReference type="NCBI Taxonomy" id="172846"/>
    <lineage>
        <taxon>Eukaryota</taxon>
        <taxon>Metazoa</taxon>
        <taxon>Ecdysozoa</taxon>
        <taxon>Arthropoda</taxon>
        <taxon>Chelicerata</taxon>
        <taxon>Arachnida</taxon>
        <taxon>Araneae</taxon>
        <taxon>Araneomorphae</taxon>
        <taxon>Entelegynae</taxon>
        <taxon>Araneoidea</taxon>
        <taxon>Araneidae</taxon>
        <taxon>Caerostris</taxon>
    </lineage>
</organism>
<keyword evidence="3" id="KW-1185">Reference proteome</keyword>
<evidence type="ECO:0000256" key="1">
    <source>
        <dbReference type="SAM" id="MobiDB-lite"/>
    </source>
</evidence>
<dbReference type="EMBL" id="BPLR01002091">
    <property type="protein sequence ID" value="GIX69861.1"/>
    <property type="molecule type" value="Genomic_DNA"/>
</dbReference>
<proteinExistence type="predicted"/>
<protein>
    <submittedName>
        <fullName evidence="2">Uncharacterized protein</fullName>
    </submittedName>
</protein>
<feature type="compositionally biased region" description="Polar residues" evidence="1">
    <location>
        <begin position="49"/>
        <end position="75"/>
    </location>
</feature>
<feature type="region of interest" description="Disordered" evidence="1">
    <location>
        <begin position="34"/>
        <end position="75"/>
    </location>
</feature>